<dbReference type="SUPFAM" id="SSF53474">
    <property type="entry name" value="alpha/beta-Hydrolases"/>
    <property type="match status" value="1"/>
</dbReference>
<evidence type="ECO:0000256" key="4">
    <source>
        <dbReference type="RuleBase" id="RU004262"/>
    </source>
</evidence>
<evidence type="ECO:0000256" key="1">
    <source>
        <dbReference type="ARBA" id="ARBA00004613"/>
    </source>
</evidence>
<proteinExistence type="inferred from homology"/>
<dbReference type="InterPro" id="IPR029058">
    <property type="entry name" value="AB_hydrolase_fold"/>
</dbReference>
<dbReference type="InterPro" id="IPR013818">
    <property type="entry name" value="Lipase"/>
</dbReference>
<dbReference type="Proteomes" id="UP000694846">
    <property type="component" value="Unplaced"/>
</dbReference>
<dbReference type="Pfam" id="PF00151">
    <property type="entry name" value="Lipase"/>
    <property type="match status" value="1"/>
</dbReference>
<evidence type="ECO:0000313" key="7">
    <source>
        <dbReference type="RefSeq" id="XP_025405768.1"/>
    </source>
</evidence>
<evidence type="ECO:0000259" key="5">
    <source>
        <dbReference type="Pfam" id="PF00151"/>
    </source>
</evidence>
<feature type="domain" description="Lipase" evidence="5">
    <location>
        <begin position="25"/>
        <end position="172"/>
    </location>
</feature>
<comment type="subcellular location">
    <subcellularLocation>
        <location evidence="1">Secreted</location>
    </subcellularLocation>
</comment>
<dbReference type="GO" id="GO:0016042">
    <property type="term" value="P:lipid catabolic process"/>
    <property type="evidence" value="ECO:0007669"/>
    <property type="project" value="TreeGrafter"/>
</dbReference>
<dbReference type="GO" id="GO:0017171">
    <property type="term" value="F:serine hydrolase activity"/>
    <property type="evidence" value="ECO:0007669"/>
    <property type="project" value="TreeGrafter"/>
</dbReference>
<accession>A0A8B8F4Z3</accession>
<dbReference type="PANTHER" id="PTHR11610">
    <property type="entry name" value="LIPASE"/>
    <property type="match status" value="1"/>
</dbReference>
<dbReference type="GO" id="GO:0016298">
    <property type="term" value="F:lipase activity"/>
    <property type="evidence" value="ECO:0007669"/>
    <property type="project" value="InterPro"/>
</dbReference>
<evidence type="ECO:0000256" key="2">
    <source>
        <dbReference type="ARBA" id="ARBA00010701"/>
    </source>
</evidence>
<reference evidence="7" key="1">
    <citation type="submission" date="2025-08" db="UniProtKB">
        <authorList>
            <consortium name="RefSeq"/>
        </authorList>
    </citation>
    <scope>IDENTIFICATION</scope>
    <source>
        <tissue evidence="7">Whole body</tissue>
    </source>
</reference>
<dbReference type="GeneID" id="112680009"/>
<dbReference type="RefSeq" id="XP_025405768.1">
    <property type="nucleotide sequence ID" value="XM_025549983.1"/>
</dbReference>
<keyword evidence="6" id="KW-1185">Reference proteome</keyword>
<dbReference type="Gene3D" id="3.40.50.1820">
    <property type="entry name" value="alpha/beta hydrolase"/>
    <property type="match status" value="1"/>
</dbReference>
<dbReference type="PANTHER" id="PTHR11610:SF173">
    <property type="entry name" value="LIPASE DOMAIN-CONTAINING PROTEIN-RELATED"/>
    <property type="match status" value="1"/>
</dbReference>
<evidence type="ECO:0000256" key="3">
    <source>
        <dbReference type="ARBA" id="ARBA00022525"/>
    </source>
</evidence>
<dbReference type="OrthoDB" id="199913at2759"/>
<evidence type="ECO:0000313" key="6">
    <source>
        <dbReference type="Proteomes" id="UP000694846"/>
    </source>
</evidence>
<keyword evidence="3" id="KW-0964">Secreted</keyword>
<dbReference type="InterPro" id="IPR000734">
    <property type="entry name" value="TAG_lipase"/>
</dbReference>
<comment type="similarity">
    <text evidence="2 4">Belongs to the AB hydrolase superfamily. Lipase family.</text>
</comment>
<name>A0A8B8F4Z3_9HEMI</name>
<dbReference type="AlphaFoldDB" id="A0A8B8F4Z3"/>
<feature type="non-terminal residue" evidence="7">
    <location>
        <position position="1"/>
    </location>
</feature>
<gene>
    <name evidence="7" type="primary">LOC112680009</name>
</gene>
<sequence length="198" mass="23016">NGLSYIVCLSIETFFALAYLSNYLDEYNIITMDWKELSFLYEYLYLADRCRSAGKLLSYFLTKLVALRLIMPSNIHMIGHNLGAHTLGFCGAKFYKLTKMKIGRITGLNPKGPISIYPWETFYYLQRTLKKTDAEFVDLIHTAKAEIFPNTTGHVEFYPNRGETPQPGCIHVNFERDPFDKEIIECYQSQFYLKLLPF</sequence>
<dbReference type="GO" id="GO:0005615">
    <property type="term" value="C:extracellular space"/>
    <property type="evidence" value="ECO:0007669"/>
    <property type="project" value="TreeGrafter"/>
</dbReference>
<protein>
    <submittedName>
        <fullName evidence="7">Phospholipase A1 2-like</fullName>
    </submittedName>
</protein>
<organism evidence="6 7">
    <name type="scientific">Sipha flava</name>
    <name type="common">yellow sugarcane aphid</name>
    <dbReference type="NCBI Taxonomy" id="143950"/>
    <lineage>
        <taxon>Eukaryota</taxon>
        <taxon>Metazoa</taxon>
        <taxon>Ecdysozoa</taxon>
        <taxon>Arthropoda</taxon>
        <taxon>Hexapoda</taxon>
        <taxon>Insecta</taxon>
        <taxon>Pterygota</taxon>
        <taxon>Neoptera</taxon>
        <taxon>Paraneoptera</taxon>
        <taxon>Hemiptera</taxon>
        <taxon>Sternorrhyncha</taxon>
        <taxon>Aphidomorpha</taxon>
        <taxon>Aphidoidea</taxon>
        <taxon>Aphididae</taxon>
        <taxon>Sipha</taxon>
    </lineage>
</organism>